<sequence>MTATILMIGTLDTKENEFMYLHNQLRLRGKNVLTVNVGVMSSSKKIQVDIDADVIAEAGGSSLFELRRDQNRSHAMKVMCQGAASIILSLFNAGRFQGIIGMGGGGGTSIATSAMRALPLGIPKVCVSTLASGDVSAYVGTKDIVMFPSLVDIAGINHLSRFTISHAAGALCGMLDTEIIPFSQKDAPVIAATMFGNTTPCVQRCMHQLRKLGCEVLVFHATGAGGKMMEALIEEGYVDAVLDLTTTELADEICGGMMSAGETRLTAAARMGIPQVIAPGCLDMVNFGPRLSVPQHYNKAGRNFYSWNPSNTLMRTNRHENRMIGEQIALRLNAAKGPVKVLLPLQGLSLLDEDGQPFCDRTADKVLFDTLKDMLLPHIEIIEINEAINHPTFADKAVEVLLDLLIPKYSMILNKERENGDSTQ</sequence>
<organism evidence="3 4">
    <name type="scientific">Paenibacillus abyssi</name>
    <dbReference type="NCBI Taxonomy" id="1340531"/>
    <lineage>
        <taxon>Bacteria</taxon>
        <taxon>Bacillati</taxon>
        <taxon>Bacillota</taxon>
        <taxon>Bacilli</taxon>
        <taxon>Bacillales</taxon>
        <taxon>Paenibacillaceae</taxon>
        <taxon>Paenibacillus</taxon>
    </lineage>
</organism>
<dbReference type="AlphaFoldDB" id="A0A917G5G6"/>
<reference evidence="3" key="2">
    <citation type="submission" date="2020-09" db="EMBL/GenBank/DDBJ databases">
        <authorList>
            <person name="Sun Q."/>
            <person name="Zhou Y."/>
        </authorList>
    </citation>
    <scope>NUCLEOTIDE SEQUENCE</scope>
    <source>
        <strain evidence="3">CGMCC 1.12987</strain>
    </source>
</reference>
<dbReference type="Pfam" id="PF23189">
    <property type="entry name" value="UPF0261_C"/>
    <property type="match status" value="1"/>
</dbReference>
<keyword evidence="4" id="KW-1185">Reference proteome</keyword>
<dbReference type="InterPro" id="IPR044122">
    <property type="entry name" value="UPF0261_N"/>
</dbReference>
<dbReference type="RefSeq" id="WP_188533248.1">
    <property type="nucleotide sequence ID" value="NZ_BMGR01000018.1"/>
</dbReference>
<accession>A0A917G5G6</accession>
<dbReference type="PIRSF" id="PIRSF033271">
    <property type="entry name" value="UCP033271"/>
    <property type="match status" value="1"/>
</dbReference>
<proteinExistence type="predicted"/>
<dbReference type="Gene3D" id="3.40.50.12030">
    <property type="entry name" value="Uncharacterised protein family UPF0261, NC domain"/>
    <property type="match status" value="1"/>
</dbReference>
<evidence type="ECO:0000259" key="2">
    <source>
        <dbReference type="Pfam" id="PF23189"/>
    </source>
</evidence>
<evidence type="ECO:0000313" key="3">
    <source>
        <dbReference type="EMBL" id="GGG22663.1"/>
    </source>
</evidence>
<dbReference type="InterPro" id="IPR056778">
    <property type="entry name" value="UPF0261_C"/>
</dbReference>
<comment type="caution">
    <text evidence="3">The sequence shown here is derived from an EMBL/GenBank/DDBJ whole genome shotgun (WGS) entry which is preliminary data.</text>
</comment>
<dbReference type="CDD" id="cd15488">
    <property type="entry name" value="Tm-1-like"/>
    <property type="match status" value="1"/>
</dbReference>
<protein>
    <submittedName>
        <fullName evidence="3">Uncharacterized protein</fullName>
    </submittedName>
</protein>
<feature type="domain" description="UPF0261" evidence="1">
    <location>
        <begin position="4"/>
        <end position="177"/>
    </location>
</feature>
<dbReference type="EMBL" id="BMGR01000018">
    <property type="protein sequence ID" value="GGG22663.1"/>
    <property type="molecule type" value="Genomic_DNA"/>
</dbReference>
<dbReference type="InterPro" id="IPR008322">
    <property type="entry name" value="UPF0261"/>
</dbReference>
<dbReference type="Gene3D" id="3.40.50.12020">
    <property type="entry name" value="Uncharacterised protein family UPF0261, NN domain"/>
    <property type="match status" value="1"/>
</dbReference>
<evidence type="ECO:0000313" key="4">
    <source>
        <dbReference type="Proteomes" id="UP000644756"/>
    </source>
</evidence>
<dbReference type="Proteomes" id="UP000644756">
    <property type="component" value="Unassembled WGS sequence"/>
</dbReference>
<dbReference type="PANTHER" id="PTHR31862:SF1">
    <property type="entry name" value="UPF0261 DOMAIN PROTEIN (AFU_ORTHOLOGUE AFUA_1G10120)"/>
    <property type="match status" value="1"/>
</dbReference>
<reference evidence="3" key="1">
    <citation type="journal article" date="2014" name="Int. J. Syst. Evol. Microbiol.">
        <title>Complete genome sequence of Corynebacterium casei LMG S-19264T (=DSM 44701T), isolated from a smear-ripened cheese.</title>
        <authorList>
            <consortium name="US DOE Joint Genome Institute (JGI-PGF)"/>
            <person name="Walter F."/>
            <person name="Albersmeier A."/>
            <person name="Kalinowski J."/>
            <person name="Ruckert C."/>
        </authorList>
    </citation>
    <scope>NUCLEOTIDE SEQUENCE</scope>
    <source>
        <strain evidence="3">CGMCC 1.12987</strain>
    </source>
</reference>
<name>A0A917G5G6_9BACL</name>
<dbReference type="NCBIfam" id="NF002674">
    <property type="entry name" value="PRK02399.1-2"/>
    <property type="match status" value="1"/>
</dbReference>
<dbReference type="PANTHER" id="PTHR31862">
    <property type="entry name" value="UPF0261 DOMAIN PROTEIN (AFU_ORTHOLOGUE AFUA_1G10120)"/>
    <property type="match status" value="1"/>
</dbReference>
<feature type="domain" description="UPF0261" evidence="2">
    <location>
        <begin position="188"/>
        <end position="404"/>
    </location>
</feature>
<dbReference type="InterPro" id="IPR051353">
    <property type="entry name" value="Tobamovirus_resist_UPF0261"/>
</dbReference>
<evidence type="ECO:0000259" key="1">
    <source>
        <dbReference type="Pfam" id="PF06792"/>
    </source>
</evidence>
<gene>
    <name evidence="3" type="ORF">GCM10010916_44180</name>
</gene>
<dbReference type="Pfam" id="PF06792">
    <property type="entry name" value="UPF0261"/>
    <property type="match status" value="1"/>
</dbReference>